<evidence type="ECO:0000256" key="12">
    <source>
        <dbReference type="HAMAP-Rule" id="MF_00974"/>
    </source>
</evidence>
<comment type="catalytic activity">
    <reaction evidence="12">
        <text>ssDNA + n NTP = ssDNA/pppN(pN)n-1 hybrid + (n-1) diphosphate.</text>
        <dbReference type="EC" id="2.7.7.101"/>
    </reaction>
</comment>
<dbReference type="GO" id="GO:0005737">
    <property type="term" value="C:cytoplasm"/>
    <property type="evidence" value="ECO:0007669"/>
    <property type="project" value="TreeGrafter"/>
</dbReference>
<dbReference type="InterPro" id="IPR006295">
    <property type="entry name" value="DNA_primase_DnaG"/>
</dbReference>
<comment type="similarity">
    <text evidence="12 13">Belongs to the DnaG primase family.</text>
</comment>
<keyword evidence="3 12" id="KW-0808">Transferase</keyword>
<gene>
    <name evidence="12" type="primary">dnaG</name>
    <name evidence="16" type="ORF">GA0061081_101378</name>
</gene>
<dbReference type="GO" id="GO:0003677">
    <property type="term" value="F:DNA binding"/>
    <property type="evidence" value="ECO:0007669"/>
    <property type="project" value="UniProtKB-KW"/>
</dbReference>
<dbReference type="RefSeq" id="WP_091346551.1">
    <property type="nucleotide sequence ID" value="NZ_FMAQ01000001.1"/>
</dbReference>
<keyword evidence="8 12" id="KW-0862">Zinc</keyword>
<keyword evidence="4 12" id="KW-0548">Nucleotidyltransferase</keyword>
<dbReference type="InterPro" id="IPR016136">
    <property type="entry name" value="DNA_helicase_N/primase_C"/>
</dbReference>
<evidence type="ECO:0000256" key="8">
    <source>
        <dbReference type="ARBA" id="ARBA00022833"/>
    </source>
</evidence>
<dbReference type="SMART" id="SM00766">
    <property type="entry name" value="DnaG_DnaB_bind"/>
    <property type="match status" value="1"/>
</dbReference>
<dbReference type="GO" id="GO:0006269">
    <property type="term" value="P:DNA replication, synthesis of primer"/>
    <property type="evidence" value="ECO:0007669"/>
    <property type="project" value="UniProtKB-UniRule"/>
</dbReference>
<dbReference type="AlphaFoldDB" id="A0A1C3ZF23"/>
<keyword evidence="5 12" id="KW-0235">DNA replication</keyword>
<feature type="zinc finger region" description="CHC2-type" evidence="12 14">
    <location>
        <begin position="40"/>
        <end position="64"/>
    </location>
</feature>
<dbReference type="FunFam" id="3.90.980.10:FF:000001">
    <property type="entry name" value="DNA primase"/>
    <property type="match status" value="1"/>
</dbReference>
<reference evidence="17" key="1">
    <citation type="submission" date="2016-08" db="EMBL/GenBank/DDBJ databases">
        <authorList>
            <person name="Varghese N."/>
            <person name="Submissions Spin"/>
        </authorList>
    </citation>
    <scope>NUCLEOTIDE SEQUENCE [LARGE SCALE GENOMIC DNA]</scope>
    <source>
        <strain evidence="17">R-53248</strain>
    </source>
</reference>
<evidence type="ECO:0000256" key="9">
    <source>
        <dbReference type="ARBA" id="ARBA00022842"/>
    </source>
</evidence>
<dbReference type="Pfam" id="PF08278">
    <property type="entry name" value="DnaG_DnaB_bind"/>
    <property type="match status" value="1"/>
</dbReference>
<comment type="subunit">
    <text evidence="12">Monomer. Interacts with DnaB.</text>
</comment>
<dbReference type="HAMAP" id="MF_00974">
    <property type="entry name" value="DNA_primase_DnaG"/>
    <property type="match status" value="1"/>
</dbReference>
<dbReference type="InterPro" id="IPR034151">
    <property type="entry name" value="TOPRIM_DnaG_bac"/>
</dbReference>
<dbReference type="PIRSF" id="PIRSF002811">
    <property type="entry name" value="DnaG"/>
    <property type="match status" value="1"/>
</dbReference>
<dbReference type="InterPro" id="IPR006171">
    <property type="entry name" value="TOPRIM_dom"/>
</dbReference>
<sequence length="593" mass="67441">MKGHIPRDFTLDLIARTNILDVIGKRVKMKKKGNNYFGCCPFHDEKTASFSLSEKKQIYYCFGCGVSGSVVNFLMQYEHLSFPEAIEELASMQGIRVPYIDSDNNQIDQSKQIESRNVRRDLYALMAKITNFYQQQLTLPTSTEARKYLEQRGLNAEIIARYKIGFAPNEWRLTSQNVVKSHSETVLYERAGMLVINDSGNRYDRFRGRIMFPIRDRQGNVIAFGGRTIVNDSAKYINSPETPIFHKGYQLYGLYEAQEINRNPQQLVVVEGYMDVVSLAQYGIDYAVAALGTATSEEHIKLLFRATDSVIFCYDGDNAGRSAAWRALNVLLPCLIDGKKIAFAFLPQDEDPDSLVRKIGKDGFENYLSEASNLSKFLFDELLKQVDLKTPEGKAKLSSLALPLFDQIKAKAFRLNLLQQLGNYLGLLDVSQLEQLLSTIRSKGDERVNENVPASRIKLTTMRVLIGLLLQYPNLATQVSDINVIRQVKMAGIDIFIELLELCQRYPNITTAQILTECIDRPFYKQLSRLSTWDCHYQDDEIDSIFSHTLKELYDNILAQRQDELIAKERVSGLSTAEKKELATLILVLSKKD</sequence>
<dbReference type="NCBIfam" id="TIGR01391">
    <property type="entry name" value="dnaG"/>
    <property type="match status" value="1"/>
</dbReference>
<keyword evidence="17" id="KW-1185">Reference proteome</keyword>
<dbReference type="SUPFAM" id="SSF57783">
    <property type="entry name" value="Zinc beta-ribbon"/>
    <property type="match status" value="1"/>
</dbReference>
<dbReference type="OrthoDB" id="9803773at2"/>
<dbReference type="Gene3D" id="3.90.980.10">
    <property type="entry name" value="DNA primase, catalytic core, N-terminal domain"/>
    <property type="match status" value="1"/>
</dbReference>
<proteinExistence type="inferred from homology"/>
<dbReference type="InterPro" id="IPR050219">
    <property type="entry name" value="DnaG_primase"/>
</dbReference>
<keyword evidence="6 12" id="KW-0479">Metal-binding</keyword>
<evidence type="ECO:0000256" key="11">
    <source>
        <dbReference type="ARBA" id="ARBA00023163"/>
    </source>
</evidence>
<dbReference type="FunFam" id="3.40.1360.10:FF:000002">
    <property type="entry name" value="DNA primase"/>
    <property type="match status" value="1"/>
</dbReference>
<dbReference type="FunFam" id="3.90.580.10:FF:000001">
    <property type="entry name" value="DNA primase"/>
    <property type="match status" value="1"/>
</dbReference>
<keyword evidence="7 12" id="KW-0863">Zinc-finger</keyword>
<dbReference type="SMART" id="SM00400">
    <property type="entry name" value="ZnF_CHCC"/>
    <property type="match status" value="1"/>
</dbReference>
<dbReference type="PANTHER" id="PTHR30313">
    <property type="entry name" value="DNA PRIMASE"/>
    <property type="match status" value="1"/>
</dbReference>
<dbReference type="CDD" id="cd03364">
    <property type="entry name" value="TOPRIM_DnaG_primases"/>
    <property type="match status" value="1"/>
</dbReference>
<comment type="domain">
    <text evidence="12">Contains an N-terminal zinc-binding domain, a central core domain that contains the primase activity, and a C-terminal DnaB-binding domain.</text>
</comment>
<evidence type="ECO:0000256" key="13">
    <source>
        <dbReference type="PIRNR" id="PIRNR002811"/>
    </source>
</evidence>
<keyword evidence="1 12" id="KW-0240">DNA-directed RNA polymerase</keyword>
<dbReference type="Gene3D" id="3.90.580.10">
    <property type="entry name" value="Zinc finger, CHC2-type domain"/>
    <property type="match status" value="1"/>
</dbReference>
<organism evidence="16 17">
    <name type="scientific">Gilliamella bombicola</name>
    <dbReference type="NCBI Taxonomy" id="1798182"/>
    <lineage>
        <taxon>Bacteria</taxon>
        <taxon>Pseudomonadati</taxon>
        <taxon>Pseudomonadota</taxon>
        <taxon>Gammaproteobacteria</taxon>
        <taxon>Orbales</taxon>
        <taxon>Orbaceae</taxon>
        <taxon>Gilliamella</taxon>
    </lineage>
</organism>
<dbReference type="SUPFAM" id="SSF117023">
    <property type="entry name" value="DNA primase DnaG, C-terminal domain"/>
    <property type="match status" value="1"/>
</dbReference>
<evidence type="ECO:0000256" key="4">
    <source>
        <dbReference type="ARBA" id="ARBA00022695"/>
    </source>
</evidence>
<evidence type="ECO:0000313" key="17">
    <source>
        <dbReference type="Proteomes" id="UP000199670"/>
    </source>
</evidence>
<evidence type="ECO:0000256" key="3">
    <source>
        <dbReference type="ARBA" id="ARBA00022679"/>
    </source>
</evidence>
<dbReference type="SMART" id="SM00493">
    <property type="entry name" value="TOPRIM"/>
    <property type="match status" value="1"/>
</dbReference>
<accession>A0A1C3ZF23</accession>
<dbReference type="InterPro" id="IPR030846">
    <property type="entry name" value="DnaG_bac"/>
</dbReference>
<comment type="function">
    <text evidence="12 13">RNA polymerase that catalyzes the synthesis of short RNA molecules used as primers for DNA polymerase during DNA replication.</text>
</comment>
<dbReference type="Pfam" id="PF01807">
    <property type="entry name" value="Zn_ribbon_DnaG"/>
    <property type="match status" value="1"/>
</dbReference>
<dbReference type="PROSITE" id="PS50880">
    <property type="entry name" value="TOPRIM"/>
    <property type="match status" value="1"/>
</dbReference>
<evidence type="ECO:0000256" key="6">
    <source>
        <dbReference type="ARBA" id="ARBA00022723"/>
    </source>
</evidence>
<comment type="cofactor">
    <cofactor evidence="12 13 14">
        <name>Zn(2+)</name>
        <dbReference type="ChEBI" id="CHEBI:29105"/>
    </cofactor>
    <text evidence="12 13 14">Binds 1 zinc ion per monomer.</text>
</comment>
<evidence type="ECO:0000313" key="16">
    <source>
        <dbReference type="EMBL" id="SCB81007.1"/>
    </source>
</evidence>
<dbReference type="InterPro" id="IPR037068">
    <property type="entry name" value="DNA_primase_core_N_sf"/>
</dbReference>
<keyword evidence="9" id="KW-0460">Magnesium</keyword>
<dbReference type="GO" id="GO:1990077">
    <property type="term" value="C:primosome complex"/>
    <property type="evidence" value="ECO:0007669"/>
    <property type="project" value="UniProtKB-KW"/>
</dbReference>
<dbReference type="Gene3D" id="1.20.50.20">
    <property type="entry name" value="DnaG, RNA polymerase domain, helical bundle"/>
    <property type="match status" value="1"/>
</dbReference>
<evidence type="ECO:0000256" key="7">
    <source>
        <dbReference type="ARBA" id="ARBA00022771"/>
    </source>
</evidence>
<protein>
    <recommendedName>
        <fullName evidence="12 13">DNA primase</fullName>
        <ecNumber evidence="12">2.7.7.101</ecNumber>
    </recommendedName>
</protein>
<keyword evidence="10 12" id="KW-0238">DNA-binding</keyword>
<keyword evidence="11 12" id="KW-0804">Transcription</keyword>
<evidence type="ECO:0000256" key="14">
    <source>
        <dbReference type="PIRSR" id="PIRSR002811-1"/>
    </source>
</evidence>
<evidence type="ECO:0000259" key="15">
    <source>
        <dbReference type="PROSITE" id="PS50880"/>
    </source>
</evidence>
<dbReference type="Gene3D" id="3.40.1360.10">
    <property type="match status" value="1"/>
</dbReference>
<dbReference type="Pfam" id="PF08275">
    <property type="entry name" value="DNAG_N"/>
    <property type="match status" value="1"/>
</dbReference>
<dbReference type="GO" id="GO:0003899">
    <property type="term" value="F:DNA-directed RNA polymerase activity"/>
    <property type="evidence" value="ECO:0007669"/>
    <property type="project" value="UniProtKB-UniRule"/>
</dbReference>
<dbReference type="Gene3D" id="1.10.860.10">
    <property type="entry name" value="DNAb Helicase, Chain A"/>
    <property type="match status" value="1"/>
</dbReference>
<dbReference type="STRING" id="1798182.GA0061081_101378"/>
<evidence type="ECO:0000256" key="2">
    <source>
        <dbReference type="ARBA" id="ARBA00022515"/>
    </source>
</evidence>
<dbReference type="EMBL" id="FMAQ01000001">
    <property type="protein sequence ID" value="SCB81007.1"/>
    <property type="molecule type" value="Genomic_DNA"/>
</dbReference>
<name>A0A1C3ZF23_9GAMM</name>
<evidence type="ECO:0000256" key="10">
    <source>
        <dbReference type="ARBA" id="ARBA00023125"/>
    </source>
</evidence>
<evidence type="ECO:0000256" key="1">
    <source>
        <dbReference type="ARBA" id="ARBA00022478"/>
    </source>
</evidence>
<keyword evidence="2 12" id="KW-0639">Primosome</keyword>
<dbReference type="GO" id="GO:0000428">
    <property type="term" value="C:DNA-directed RNA polymerase complex"/>
    <property type="evidence" value="ECO:0007669"/>
    <property type="project" value="UniProtKB-KW"/>
</dbReference>
<dbReference type="InterPro" id="IPR013173">
    <property type="entry name" value="DNA_primase_DnaG_DnaB-bd_dom"/>
</dbReference>
<dbReference type="Proteomes" id="UP000199670">
    <property type="component" value="Unassembled WGS sequence"/>
</dbReference>
<feature type="domain" description="Toprim" evidence="15">
    <location>
        <begin position="265"/>
        <end position="346"/>
    </location>
</feature>
<evidence type="ECO:0000256" key="5">
    <source>
        <dbReference type="ARBA" id="ARBA00022705"/>
    </source>
</evidence>
<dbReference type="SUPFAM" id="SSF56731">
    <property type="entry name" value="DNA primase core"/>
    <property type="match status" value="1"/>
</dbReference>
<dbReference type="Pfam" id="PF10410">
    <property type="entry name" value="DnaB_bind"/>
    <property type="match status" value="1"/>
</dbReference>
<dbReference type="Pfam" id="PF13155">
    <property type="entry name" value="Toprim_2"/>
    <property type="match status" value="1"/>
</dbReference>
<dbReference type="PANTHER" id="PTHR30313:SF2">
    <property type="entry name" value="DNA PRIMASE"/>
    <property type="match status" value="1"/>
</dbReference>
<dbReference type="InterPro" id="IPR002694">
    <property type="entry name" value="Znf_CHC2"/>
</dbReference>
<dbReference type="EC" id="2.7.7.101" evidence="12"/>
<dbReference type="InterPro" id="IPR013264">
    <property type="entry name" value="DNAG_N"/>
</dbReference>
<dbReference type="InterPro" id="IPR036977">
    <property type="entry name" value="DNA_primase_Znf_CHC2"/>
</dbReference>
<dbReference type="InterPro" id="IPR019475">
    <property type="entry name" value="DNA_primase_DnaB-bd"/>
</dbReference>
<dbReference type="GO" id="GO:0008270">
    <property type="term" value="F:zinc ion binding"/>
    <property type="evidence" value="ECO:0007669"/>
    <property type="project" value="UniProtKB-UniRule"/>
</dbReference>